<gene>
    <name evidence="25" type="ORF">D910_11616</name>
</gene>
<evidence type="ECO:0000256" key="10">
    <source>
        <dbReference type="ARBA" id="ARBA00022723"/>
    </source>
</evidence>
<organism evidence="25 26">
    <name type="scientific">Dendroctonus ponderosae</name>
    <name type="common">Mountain pine beetle</name>
    <dbReference type="NCBI Taxonomy" id="77166"/>
    <lineage>
        <taxon>Eukaryota</taxon>
        <taxon>Metazoa</taxon>
        <taxon>Ecdysozoa</taxon>
        <taxon>Arthropoda</taxon>
        <taxon>Hexapoda</taxon>
        <taxon>Insecta</taxon>
        <taxon>Pterygota</taxon>
        <taxon>Neoptera</taxon>
        <taxon>Endopterygota</taxon>
        <taxon>Coleoptera</taxon>
        <taxon>Polyphaga</taxon>
        <taxon>Cucujiformia</taxon>
        <taxon>Curculionidae</taxon>
        <taxon>Scolytinae</taxon>
        <taxon>Dendroctonus</taxon>
    </lineage>
</organism>
<dbReference type="UniPathway" id="UPA00378"/>
<protein>
    <recommendedName>
        <fullName evidence="18">Glycoprotein-N-acetylgalactosamine 3-beta-galactosyltransferase 1</fullName>
        <ecNumber evidence="6">2.4.1.122</ecNumber>
    </recommendedName>
    <alternativeName>
        <fullName evidence="20">Core 1 O-glycan T-synthase</fullName>
    </alternativeName>
    <alternativeName>
        <fullName evidence="21">Core 1 UDP-galactose:N-acetylgalactosamine-alpha-R beta 1,3-galactosyltransferase 1</fullName>
    </alternativeName>
    <alternativeName>
        <fullName evidence="19">Core 1 beta1,3-galactosyltransferase 1</fullName>
    </alternativeName>
</protein>
<evidence type="ECO:0000256" key="12">
    <source>
        <dbReference type="ARBA" id="ARBA00022968"/>
    </source>
</evidence>
<evidence type="ECO:0000256" key="16">
    <source>
        <dbReference type="ARBA" id="ARBA00023180"/>
    </source>
</evidence>
<evidence type="ECO:0000256" key="13">
    <source>
        <dbReference type="ARBA" id="ARBA00022989"/>
    </source>
</evidence>
<evidence type="ECO:0000256" key="8">
    <source>
        <dbReference type="ARBA" id="ARBA00022679"/>
    </source>
</evidence>
<keyword evidence="17" id="KW-0464">Manganese</keyword>
<keyword evidence="10" id="KW-0479">Metal-binding</keyword>
<dbReference type="PANTHER" id="PTHR23033">
    <property type="entry name" value="BETA1,3-GALACTOSYLTRANSFERASE"/>
    <property type="match status" value="1"/>
</dbReference>
<reference evidence="25 26" key="1">
    <citation type="journal article" date="2013" name="Genome Biol.">
        <title>Draft genome of the mountain pine beetle, Dendroctonus ponderosae Hopkins, a major forest pest.</title>
        <authorList>
            <person name="Keeling C.I."/>
            <person name="Yuen M.M."/>
            <person name="Liao N.Y."/>
            <person name="Docking T.R."/>
            <person name="Chan S.K."/>
            <person name="Taylor G.A."/>
            <person name="Palmquist D.L."/>
            <person name="Jackman S.D."/>
            <person name="Nguyen A."/>
            <person name="Li M."/>
            <person name="Henderson H."/>
            <person name="Janes J.K."/>
            <person name="Zhao Y."/>
            <person name="Pandoh P."/>
            <person name="Moore R."/>
            <person name="Sperling F.A."/>
            <person name="Huber D.P."/>
            <person name="Birol I."/>
            <person name="Jones S.J."/>
            <person name="Bohlmann J."/>
        </authorList>
    </citation>
    <scope>NUCLEOTIDE SEQUENCE</scope>
</reference>
<comment type="function">
    <text evidence="22">Glycosyltransferase that generates the core 1 O-glycan Gal-beta1-3GalNAc-alpha1-Ser/Thr (T antigen), which is a precursor for many extended O-glycans in glycoproteins.</text>
</comment>
<keyword evidence="11" id="KW-0547">Nucleotide-binding</keyword>
<evidence type="ECO:0000256" key="17">
    <source>
        <dbReference type="ARBA" id="ARBA00023211"/>
    </source>
</evidence>
<evidence type="ECO:0000313" key="26">
    <source>
        <dbReference type="Proteomes" id="UP000030742"/>
    </source>
</evidence>
<dbReference type="GO" id="GO:0016263">
    <property type="term" value="F:glycoprotein-N-acetylgalactosamine 3-beta-galactosyltransferase activity"/>
    <property type="evidence" value="ECO:0007669"/>
    <property type="project" value="UniProtKB-EC"/>
</dbReference>
<evidence type="ECO:0000256" key="5">
    <source>
        <dbReference type="ARBA" id="ARBA00011748"/>
    </source>
</evidence>
<evidence type="ECO:0000256" key="3">
    <source>
        <dbReference type="ARBA" id="ARBA00004922"/>
    </source>
</evidence>
<feature type="domain" description="Fringe-like glycosyltransferase" evidence="24">
    <location>
        <begin position="87"/>
        <end position="256"/>
    </location>
</feature>
<feature type="transmembrane region" description="Helical" evidence="23">
    <location>
        <begin position="17"/>
        <end position="37"/>
    </location>
</feature>
<comment type="cofactor">
    <cofactor evidence="1">
        <name>Mn(2+)</name>
        <dbReference type="ChEBI" id="CHEBI:29035"/>
    </cofactor>
</comment>
<keyword evidence="14 23" id="KW-0472">Membrane</keyword>
<dbReference type="OrthoDB" id="414175at2759"/>
<evidence type="ECO:0000256" key="2">
    <source>
        <dbReference type="ARBA" id="ARBA00004606"/>
    </source>
</evidence>
<evidence type="ECO:0000256" key="23">
    <source>
        <dbReference type="SAM" id="Phobius"/>
    </source>
</evidence>
<dbReference type="STRING" id="77166.U4UVW0"/>
<keyword evidence="16" id="KW-0325">Glycoprotein</keyword>
<sequence>MSMSRILLIPFVCKPSVQIFLAGLIVGLTLGLLILFIKTDNSRSNYFKNIQDYNSYFSVGRGHSEADTHHAMINTTLADELFSKVKVLCWIMTSPSNHLQRAIHVKATWGKRCNKIIFMSSAEEPLLPTVVLPVTENRENLWGKAKEALKYLYRNYYHEYDWFFKADDDTYAVMENLRYLLYYKNSSQPVYYGCKLKVPDHNFNYMSGGAGYVLSKAALQKFVIEALPDMLCRQQNNGLEDVEIGKCLQAVGVNLGNSLDNEYRHRFTPVFVNEMLVPGVLNDVDWYMKMMYNPNKFGLQCCSDNLITTHYVKPHQMYLLEYLIYHVTPFGRAYNPTLLQRFT</sequence>
<dbReference type="GO" id="GO:0030145">
    <property type="term" value="F:manganese ion binding"/>
    <property type="evidence" value="ECO:0007669"/>
    <property type="project" value="UniProtKB-ARBA"/>
</dbReference>
<evidence type="ECO:0000256" key="20">
    <source>
        <dbReference type="ARBA" id="ARBA00042009"/>
    </source>
</evidence>
<evidence type="ECO:0000256" key="22">
    <source>
        <dbReference type="ARBA" id="ARBA00059245"/>
    </source>
</evidence>
<evidence type="ECO:0000256" key="18">
    <source>
        <dbReference type="ARBA" id="ARBA00040898"/>
    </source>
</evidence>
<dbReference type="InterPro" id="IPR003378">
    <property type="entry name" value="Fringe-like_glycosylTrfase"/>
</dbReference>
<dbReference type="GO" id="GO:0016020">
    <property type="term" value="C:membrane"/>
    <property type="evidence" value="ECO:0007669"/>
    <property type="project" value="UniProtKB-SubCell"/>
</dbReference>
<keyword evidence="8" id="KW-0808">Transferase</keyword>
<dbReference type="EMBL" id="KB632385">
    <property type="protein sequence ID" value="ERL94335.1"/>
    <property type="molecule type" value="Genomic_DNA"/>
</dbReference>
<dbReference type="Pfam" id="PF02434">
    <property type="entry name" value="Fringe"/>
    <property type="match status" value="1"/>
</dbReference>
<evidence type="ECO:0000259" key="24">
    <source>
        <dbReference type="Pfam" id="PF02434"/>
    </source>
</evidence>
<keyword evidence="15" id="KW-1015">Disulfide bond</keyword>
<comment type="subunit">
    <text evidence="5">Homodimer; disulfide-linked.</text>
</comment>
<evidence type="ECO:0000256" key="9">
    <source>
        <dbReference type="ARBA" id="ARBA00022692"/>
    </source>
</evidence>
<evidence type="ECO:0000256" key="21">
    <source>
        <dbReference type="ARBA" id="ARBA00043065"/>
    </source>
</evidence>
<evidence type="ECO:0000313" key="25">
    <source>
        <dbReference type="EMBL" id="ERL94335.1"/>
    </source>
</evidence>
<dbReference type="InterPro" id="IPR026050">
    <property type="entry name" value="C1GALT1/C1GALT1_chp1"/>
</dbReference>
<evidence type="ECO:0000256" key="11">
    <source>
        <dbReference type="ARBA" id="ARBA00022741"/>
    </source>
</evidence>
<comment type="subcellular location">
    <subcellularLocation>
        <location evidence="2">Membrane</location>
        <topology evidence="2">Single-pass type II membrane protein</topology>
    </subcellularLocation>
</comment>
<evidence type="ECO:0000256" key="6">
    <source>
        <dbReference type="ARBA" id="ARBA00012557"/>
    </source>
</evidence>
<keyword evidence="12" id="KW-0735">Signal-anchor</keyword>
<evidence type="ECO:0000256" key="7">
    <source>
        <dbReference type="ARBA" id="ARBA00022676"/>
    </source>
</evidence>
<evidence type="ECO:0000256" key="4">
    <source>
        <dbReference type="ARBA" id="ARBA00006462"/>
    </source>
</evidence>
<keyword evidence="9 23" id="KW-0812">Transmembrane</keyword>
<dbReference type="EC" id="2.4.1.122" evidence="6"/>
<dbReference type="AlphaFoldDB" id="U4UVW0"/>
<accession>U4UVW0</accession>
<comment type="pathway">
    <text evidence="3">Protein modification; protein glycosylation.</text>
</comment>
<dbReference type="Proteomes" id="UP000030742">
    <property type="component" value="Unassembled WGS sequence"/>
</dbReference>
<evidence type="ECO:0000256" key="14">
    <source>
        <dbReference type="ARBA" id="ARBA00023136"/>
    </source>
</evidence>
<dbReference type="GO" id="GO:0000166">
    <property type="term" value="F:nucleotide binding"/>
    <property type="evidence" value="ECO:0007669"/>
    <property type="project" value="UniProtKB-KW"/>
</dbReference>
<keyword evidence="13 23" id="KW-1133">Transmembrane helix</keyword>
<proteinExistence type="inferred from homology"/>
<dbReference type="Gene3D" id="3.90.550.50">
    <property type="match status" value="1"/>
</dbReference>
<dbReference type="FunFam" id="3.90.550.50:FF:000017">
    <property type="entry name" value="Glycoprotein-N-acetylgalactosamine 3-beta-galactosyltransferase 1"/>
    <property type="match status" value="1"/>
</dbReference>
<evidence type="ECO:0000256" key="19">
    <source>
        <dbReference type="ARBA" id="ARBA00041226"/>
    </source>
</evidence>
<evidence type="ECO:0000256" key="15">
    <source>
        <dbReference type="ARBA" id="ARBA00023157"/>
    </source>
</evidence>
<evidence type="ECO:0000256" key="1">
    <source>
        <dbReference type="ARBA" id="ARBA00001936"/>
    </source>
</evidence>
<dbReference type="PANTHER" id="PTHR23033:SF14">
    <property type="entry name" value="GLYCOPROTEIN-N-ACETYLGALACTOSAMINE 3-BETA-GALACTOSYLTRANSFERASE 1-RELATED"/>
    <property type="match status" value="1"/>
</dbReference>
<comment type="similarity">
    <text evidence="4">Belongs to the glycosyltransferase 31 family. Beta3-Gal-T subfamily.</text>
</comment>
<name>U4UVW0_DENPD</name>
<keyword evidence="7" id="KW-0328">Glycosyltransferase</keyword>